<dbReference type="GO" id="GO:0003676">
    <property type="term" value="F:nucleic acid binding"/>
    <property type="evidence" value="ECO:0007669"/>
    <property type="project" value="InterPro"/>
</dbReference>
<dbReference type="GO" id="GO:0031125">
    <property type="term" value="P:rRNA 3'-end processing"/>
    <property type="evidence" value="ECO:0007669"/>
    <property type="project" value="TreeGrafter"/>
</dbReference>
<dbReference type="PANTHER" id="PTHR37294:SF1">
    <property type="entry name" value="3'-5' EXORIBONUCLEASE YHAM"/>
    <property type="match status" value="1"/>
</dbReference>
<dbReference type="InterPro" id="IPR003607">
    <property type="entry name" value="HD/PDEase_dom"/>
</dbReference>
<feature type="compositionally biased region" description="Low complexity" evidence="2">
    <location>
        <begin position="361"/>
        <end position="375"/>
    </location>
</feature>
<evidence type="ECO:0000313" key="5">
    <source>
        <dbReference type="Proteomes" id="UP000320813"/>
    </source>
</evidence>
<gene>
    <name evidence="4" type="ORF">EVJ47_00915</name>
</gene>
<organism evidence="4 5">
    <name type="scientific">Candidatus Acidulodesulfobacterium ferriphilum</name>
    <dbReference type="NCBI Taxonomy" id="2597223"/>
    <lineage>
        <taxon>Bacteria</taxon>
        <taxon>Deltaproteobacteria</taxon>
        <taxon>Candidatus Acidulodesulfobacterales</taxon>
        <taxon>Candidatus Acidulodesulfobacterium</taxon>
    </lineage>
</organism>
<comment type="caution">
    <text evidence="4">The sequence shown here is derived from an EMBL/GenBank/DDBJ whole genome shotgun (WGS) entry which is preliminary data.</text>
</comment>
<dbReference type="SUPFAM" id="SSF50249">
    <property type="entry name" value="Nucleic acid-binding proteins"/>
    <property type="match status" value="1"/>
</dbReference>
<dbReference type="CDD" id="cd00077">
    <property type="entry name" value="HDc"/>
    <property type="match status" value="1"/>
</dbReference>
<dbReference type="Pfam" id="PF01336">
    <property type="entry name" value="tRNA_anti-codon"/>
    <property type="match status" value="1"/>
</dbReference>
<evidence type="ECO:0000259" key="3">
    <source>
        <dbReference type="SMART" id="SM00471"/>
    </source>
</evidence>
<sequence length="383" mass="43310">MEKILVSDIKENQKVESIFLVKSKSHATGKTGKPYIYLKLSDKTGEIKGYIWDNIEKYNELFDAGDLIKIKSKSNIFQNELQLSISELEKLDGAGIDENLLRLFLKSTKYDIETMFSELSNLLSETLTDEYIIQLTKKFLNDENYIKKLKTMPAAKSIHHGYIGGLLEHTLSMLNIGLFLSKHYGTGVNKDILIASILLHDVGKMEELSNKNNITEYSDDGKLLGHIVLGANIIDKKIDEIQGFPKNLRTLLLHSIISHHGELEFGSPKRPKTVEALLLHFIDNMDAKTNQFIDATESQNTPWSPYSKQLDRYLLNSKIFYSQKLKETERHARSKAMSSLKGYPDAEEENGAGCKDINEKNGSNNDAGNDDNNPNEVFTGELF</sequence>
<name>A0A519BC75_9DELT</name>
<dbReference type="Pfam" id="PF01966">
    <property type="entry name" value="HD"/>
    <property type="match status" value="1"/>
</dbReference>
<evidence type="ECO:0000256" key="2">
    <source>
        <dbReference type="SAM" id="MobiDB-lite"/>
    </source>
</evidence>
<evidence type="ECO:0000256" key="1">
    <source>
        <dbReference type="ARBA" id="ARBA00022801"/>
    </source>
</evidence>
<dbReference type="PANTHER" id="PTHR37294">
    <property type="entry name" value="3'-5' EXORIBONUCLEASE YHAM"/>
    <property type="match status" value="1"/>
</dbReference>
<dbReference type="CDD" id="cd04492">
    <property type="entry name" value="YhaM_OBF_like"/>
    <property type="match status" value="1"/>
</dbReference>
<dbReference type="GO" id="GO:0016787">
    <property type="term" value="F:hydrolase activity"/>
    <property type="evidence" value="ECO:0007669"/>
    <property type="project" value="UniProtKB-KW"/>
</dbReference>
<evidence type="ECO:0000313" key="4">
    <source>
        <dbReference type="EMBL" id="RZD14877.1"/>
    </source>
</evidence>
<dbReference type="InterPro" id="IPR006674">
    <property type="entry name" value="HD_domain"/>
</dbReference>
<dbReference type="SUPFAM" id="SSF109604">
    <property type="entry name" value="HD-domain/PDEase-like"/>
    <property type="match status" value="1"/>
</dbReference>
<dbReference type="AlphaFoldDB" id="A0A519BC75"/>
<reference evidence="4 5" key="1">
    <citation type="submission" date="2019-01" db="EMBL/GenBank/DDBJ databases">
        <title>Insights into ecological role of a new deltaproteobacterial order Candidatus Sinidesulfobacterales (Sva0485) by metagenomics and metatranscriptomics.</title>
        <authorList>
            <person name="Tan S."/>
            <person name="Liu J."/>
            <person name="Fang Y."/>
            <person name="Hedlund B.P."/>
            <person name="Lian Z.H."/>
            <person name="Huang L.Y."/>
            <person name="Li J.T."/>
            <person name="Huang L.N."/>
            <person name="Li W.J."/>
            <person name="Jiang H.C."/>
            <person name="Dong H.L."/>
            <person name="Shu W.S."/>
        </authorList>
    </citation>
    <scope>NUCLEOTIDE SEQUENCE [LARGE SCALE GENOMIC DNA]</scope>
    <source>
        <strain evidence="4">AP3</strain>
    </source>
</reference>
<dbReference type="EMBL" id="SGBD01000001">
    <property type="protein sequence ID" value="RZD14877.1"/>
    <property type="molecule type" value="Genomic_DNA"/>
</dbReference>
<accession>A0A519BC75</accession>
<feature type="region of interest" description="Disordered" evidence="2">
    <location>
        <begin position="332"/>
        <end position="383"/>
    </location>
</feature>
<proteinExistence type="predicted"/>
<feature type="domain" description="HD/PDEase" evidence="3">
    <location>
        <begin position="162"/>
        <end position="297"/>
    </location>
</feature>
<dbReference type="InterPro" id="IPR012340">
    <property type="entry name" value="NA-bd_OB-fold"/>
</dbReference>
<dbReference type="InterPro" id="IPR050798">
    <property type="entry name" value="YhaM_exoribonuc/phosphodiest"/>
</dbReference>
<dbReference type="SMART" id="SM00471">
    <property type="entry name" value="HDc"/>
    <property type="match status" value="1"/>
</dbReference>
<keyword evidence="1" id="KW-0378">Hydrolase</keyword>
<dbReference type="Gene3D" id="2.40.50.140">
    <property type="entry name" value="Nucleic acid-binding proteins"/>
    <property type="match status" value="1"/>
</dbReference>
<dbReference type="Proteomes" id="UP000320813">
    <property type="component" value="Unassembled WGS sequence"/>
</dbReference>
<dbReference type="Gene3D" id="1.10.3210.10">
    <property type="entry name" value="Hypothetical protein af1432"/>
    <property type="match status" value="1"/>
</dbReference>
<protein>
    <submittedName>
        <fullName evidence="4">HD domain-containing protein</fullName>
    </submittedName>
</protein>
<dbReference type="InterPro" id="IPR004365">
    <property type="entry name" value="NA-bd_OB_tRNA"/>
</dbReference>